<evidence type="ECO:0000313" key="3">
    <source>
        <dbReference type="Proteomes" id="UP000821866"/>
    </source>
</evidence>
<feature type="compositionally biased region" description="Low complexity" evidence="1">
    <location>
        <begin position="160"/>
        <end position="172"/>
    </location>
</feature>
<dbReference type="EMBL" id="JABSTU010000011">
    <property type="protein sequence ID" value="KAH8009161.1"/>
    <property type="molecule type" value="Genomic_DNA"/>
</dbReference>
<gene>
    <name evidence="2" type="ORF">HPB51_010951</name>
</gene>
<organism evidence="2 3">
    <name type="scientific">Rhipicephalus microplus</name>
    <name type="common">Cattle tick</name>
    <name type="synonym">Boophilus microplus</name>
    <dbReference type="NCBI Taxonomy" id="6941"/>
    <lineage>
        <taxon>Eukaryota</taxon>
        <taxon>Metazoa</taxon>
        <taxon>Ecdysozoa</taxon>
        <taxon>Arthropoda</taxon>
        <taxon>Chelicerata</taxon>
        <taxon>Arachnida</taxon>
        <taxon>Acari</taxon>
        <taxon>Parasitiformes</taxon>
        <taxon>Ixodida</taxon>
        <taxon>Ixodoidea</taxon>
        <taxon>Ixodidae</taxon>
        <taxon>Rhipicephalinae</taxon>
        <taxon>Rhipicephalus</taxon>
        <taxon>Boophilus</taxon>
    </lineage>
</organism>
<feature type="compositionally biased region" description="Low complexity" evidence="1">
    <location>
        <begin position="212"/>
        <end position="222"/>
    </location>
</feature>
<sequence>MRRIQKGWQCRHTEHADSVPPSRSGRVTSSRVAMPSPRYSSCSMCTHVCTTLQERLRRLGACVAHVACQTEEPFVDATLLANELLRREPRSAALAPSVEEIEVTRREIQEVPIVPEEETAVQEVQEHRGQSPLPKATADRPPAAEPDARRGRPESAAGRACAAPSSPWSPSCGLRTRSAPRRRPPRSPQPPSSRLPRRPPPLPSHQPPGRPPARVASPAPVVKTSRTTLSSEQAAGNCLPPEFGPLPENTKQIKTVASTTGTITAVPSAPILLQQPKEPPTFLRSSEEDTESWQETYNRVAALNS</sequence>
<feature type="region of interest" description="Disordered" evidence="1">
    <location>
        <begin position="1"/>
        <end position="32"/>
    </location>
</feature>
<feature type="region of interest" description="Disordered" evidence="1">
    <location>
        <begin position="114"/>
        <end position="247"/>
    </location>
</feature>
<feature type="compositionally biased region" description="Pro residues" evidence="1">
    <location>
        <begin position="186"/>
        <end position="211"/>
    </location>
</feature>
<protein>
    <submittedName>
        <fullName evidence="2">Uncharacterized protein</fullName>
    </submittedName>
</protein>
<feature type="compositionally biased region" description="Polar residues" evidence="1">
    <location>
        <begin position="224"/>
        <end position="234"/>
    </location>
</feature>
<reference evidence="2" key="2">
    <citation type="submission" date="2021-09" db="EMBL/GenBank/DDBJ databases">
        <authorList>
            <person name="Jia N."/>
            <person name="Wang J."/>
            <person name="Shi W."/>
            <person name="Du L."/>
            <person name="Sun Y."/>
            <person name="Zhan W."/>
            <person name="Jiang J."/>
            <person name="Wang Q."/>
            <person name="Zhang B."/>
            <person name="Ji P."/>
            <person name="Sakyi L.B."/>
            <person name="Cui X."/>
            <person name="Yuan T."/>
            <person name="Jiang B."/>
            <person name="Yang W."/>
            <person name="Lam T.T.-Y."/>
            <person name="Chang Q."/>
            <person name="Ding S."/>
            <person name="Wang X."/>
            <person name="Zhu J."/>
            <person name="Ruan X."/>
            <person name="Zhao L."/>
            <person name="Wei J."/>
            <person name="Que T."/>
            <person name="Du C."/>
            <person name="Cheng J."/>
            <person name="Dai P."/>
            <person name="Han X."/>
            <person name="Huang E."/>
            <person name="Gao Y."/>
            <person name="Liu J."/>
            <person name="Shao H."/>
            <person name="Ye R."/>
            <person name="Li L."/>
            <person name="Wei W."/>
            <person name="Wang X."/>
            <person name="Wang C."/>
            <person name="Huo Q."/>
            <person name="Li W."/>
            <person name="Guo W."/>
            <person name="Chen H."/>
            <person name="Chen S."/>
            <person name="Zhou L."/>
            <person name="Zhou L."/>
            <person name="Ni X."/>
            <person name="Tian J."/>
            <person name="Zhou Y."/>
            <person name="Sheng Y."/>
            <person name="Liu T."/>
            <person name="Pan Y."/>
            <person name="Xia L."/>
            <person name="Li J."/>
            <person name="Zhao F."/>
            <person name="Cao W."/>
        </authorList>
    </citation>
    <scope>NUCLEOTIDE SEQUENCE</scope>
    <source>
        <strain evidence="2">Rmic-2018</strain>
        <tissue evidence="2">Larvae</tissue>
    </source>
</reference>
<reference evidence="2" key="1">
    <citation type="journal article" date="2020" name="Cell">
        <title>Large-Scale Comparative Analyses of Tick Genomes Elucidate Their Genetic Diversity and Vector Capacities.</title>
        <authorList>
            <consortium name="Tick Genome and Microbiome Consortium (TIGMIC)"/>
            <person name="Jia N."/>
            <person name="Wang J."/>
            <person name="Shi W."/>
            <person name="Du L."/>
            <person name="Sun Y."/>
            <person name="Zhan W."/>
            <person name="Jiang J.F."/>
            <person name="Wang Q."/>
            <person name="Zhang B."/>
            <person name="Ji P."/>
            <person name="Bell-Sakyi L."/>
            <person name="Cui X.M."/>
            <person name="Yuan T.T."/>
            <person name="Jiang B.G."/>
            <person name="Yang W.F."/>
            <person name="Lam T.T."/>
            <person name="Chang Q.C."/>
            <person name="Ding S.J."/>
            <person name="Wang X.J."/>
            <person name="Zhu J.G."/>
            <person name="Ruan X.D."/>
            <person name="Zhao L."/>
            <person name="Wei J.T."/>
            <person name="Ye R.Z."/>
            <person name="Que T.C."/>
            <person name="Du C.H."/>
            <person name="Zhou Y.H."/>
            <person name="Cheng J.X."/>
            <person name="Dai P.F."/>
            <person name="Guo W.B."/>
            <person name="Han X.H."/>
            <person name="Huang E.J."/>
            <person name="Li L.F."/>
            <person name="Wei W."/>
            <person name="Gao Y.C."/>
            <person name="Liu J.Z."/>
            <person name="Shao H.Z."/>
            <person name="Wang X."/>
            <person name="Wang C.C."/>
            <person name="Yang T.C."/>
            <person name="Huo Q.B."/>
            <person name="Li W."/>
            <person name="Chen H.Y."/>
            <person name="Chen S.E."/>
            <person name="Zhou L.G."/>
            <person name="Ni X.B."/>
            <person name="Tian J.H."/>
            <person name="Sheng Y."/>
            <person name="Liu T."/>
            <person name="Pan Y.S."/>
            <person name="Xia L.Y."/>
            <person name="Li J."/>
            <person name="Zhao F."/>
            <person name="Cao W.C."/>
        </authorList>
    </citation>
    <scope>NUCLEOTIDE SEQUENCE</scope>
    <source>
        <strain evidence="2">Rmic-2018</strain>
    </source>
</reference>
<evidence type="ECO:0000256" key="1">
    <source>
        <dbReference type="SAM" id="MobiDB-lite"/>
    </source>
</evidence>
<accession>A0A9J6D519</accession>
<name>A0A9J6D519_RHIMP</name>
<dbReference type="VEuPathDB" id="VectorBase:LOC119175592"/>
<keyword evidence="3" id="KW-1185">Reference proteome</keyword>
<dbReference type="AlphaFoldDB" id="A0A9J6D519"/>
<evidence type="ECO:0000313" key="2">
    <source>
        <dbReference type="EMBL" id="KAH8009161.1"/>
    </source>
</evidence>
<proteinExistence type="predicted"/>
<dbReference type="Proteomes" id="UP000821866">
    <property type="component" value="Chromosome 9"/>
</dbReference>
<comment type="caution">
    <text evidence="2">The sequence shown here is derived from an EMBL/GenBank/DDBJ whole genome shotgun (WGS) entry which is preliminary data.</text>
</comment>